<dbReference type="AlphaFoldDB" id="A0A918XRF4"/>
<keyword evidence="1" id="KW-0812">Transmembrane</keyword>
<dbReference type="RefSeq" id="WP_189988586.1">
    <property type="nucleotide sequence ID" value="NZ_BMZS01000003.1"/>
</dbReference>
<proteinExistence type="predicted"/>
<comment type="caution">
    <text evidence="2">The sequence shown here is derived from an EMBL/GenBank/DDBJ whole genome shotgun (WGS) entry which is preliminary data.</text>
</comment>
<evidence type="ECO:0000256" key="1">
    <source>
        <dbReference type="SAM" id="Phobius"/>
    </source>
</evidence>
<evidence type="ECO:0000313" key="2">
    <source>
        <dbReference type="EMBL" id="GHD47495.1"/>
    </source>
</evidence>
<reference evidence="2" key="2">
    <citation type="submission" date="2020-09" db="EMBL/GenBank/DDBJ databases">
        <authorList>
            <person name="Sun Q."/>
            <person name="Kim S."/>
        </authorList>
    </citation>
    <scope>NUCLEOTIDE SEQUENCE</scope>
    <source>
        <strain evidence="2">KCTC 42651</strain>
    </source>
</reference>
<keyword evidence="1" id="KW-1133">Transmembrane helix</keyword>
<keyword evidence="3" id="KW-1185">Reference proteome</keyword>
<dbReference type="InterPro" id="IPR007060">
    <property type="entry name" value="FtsL/DivIC"/>
</dbReference>
<gene>
    <name evidence="2" type="ORF">GCM10017083_17930</name>
</gene>
<reference evidence="2" key="1">
    <citation type="journal article" date="2014" name="Int. J. Syst. Evol. Microbiol.">
        <title>Complete genome sequence of Corynebacterium casei LMG S-19264T (=DSM 44701T), isolated from a smear-ripened cheese.</title>
        <authorList>
            <consortium name="US DOE Joint Genome Institute (JGI-PGF)"/>
            <person name="Walter F."/>
            <person name="Albersmeier A."/>
            <person name="Kalinowski J."/>
            <person name="Ruckert C."/>
        </authorList>
    </citation>
    <scope>NUCLEOTIDE SEQUENCE</scope>
    <source>
        <strain evidence="2">KCTC 42651</strain>
    </source>
</reference>
<protein>
    <submittedName>
        <fullName evidence="2">Septum formation initiator</fullName>
    </submittedName>
</protein>
<organism evidence="2 3">
    <name type="scientific">Thalassobaculum fulvum</name>
    <dbReference type="NCBI Taxonomy" id="1633335"/>
    <lineage>
        <taxon>Bacteria</taxon>
        <taxon>Pseudomonadati</taxon>
        <taxon>Pseudomonadota</taxon>
        <taxon>Alphaproteobacteria</taxon>
        <taxon>Rhodospirillales</taxon>
        <taxon>Thalassobaculaceae</taxon>
        <taxon>Thalassobaculum</taxon>
    </lineage>
</organism>
<dbReference type="EMBL" id="BMZS01000003">
    <property type="protein sequence ID" value="GHD47495.1"/>
    <property type="molecule type" value="Genomic_DNA"/>
</dbReference>
<name>A0A918XRF4_9PROT</name>
<feature type="transmembrane region" description="Helical" evidence="1">
    <location>
        <begin position="12"/>
        <end position="29"/>
    </location>
</feature>
<keyword evidence="1" id="KW-0472">Membrane</keyword>
<accession>A0A918XRF4</accession>
<dbReference type="Pfam" id="PF04977">
    <property type="entry name" value="DivIC"/>
    <property type="match status" value="1"/>
</dbReference>
<dbReference type="Proteomes" id="UP000630353">
    <property type="component" value="Unassembled WGS sequence"/>
</dbReference>
<evidence type="ECO:0000313" key="3">
    <source>
        <dbReference type="Proteomes" id="UP000630353"/>
    </source>
</evidence>
<sequence>MALVSELKRRARHVVGPLVGSLLVAYFAYHAMEGDRGIRAWQRLDGEIAEAREVRDRLVAEQAALDRRVAKLRPDSLDADLLEERARLVLGYVPADGVIVGQPVVPTTRLAGLAVVR</sequence>